<keyword evidence="1" id="KW-0732">Signal</keyword>
<dbReference type="InterPro" id="IPR029058">
    <property type="entry name" value="AB_hydrolase_fold"/>
</dbReference>
<proteinExistence type="predicted"/>
<gene>
    <name evidence="3" type="ORF">BQ4739_LOCUS8188</name>
</gene>
<dbReference type="GO" id="GO:0006629">
    <property type="term" value="P:lipid metabolic process"/>
    <property type="evidence" value="ECO:0007669"/>
    <property type="project" value="InterPro"/>
</dbReference>
<feature type="signal peptide" evidence="1">
    <location>
        <begin position="1"/>
        <end position="30"/>
    </location>
</feature>
<dbReference type="InterPro" id="IPR002921">
    <property type="entry name" value="Fungal_lipase-type"/>
</dbReference>
<evidence type="ECO:0000313" key="3">
    <source>
        <dbReference type="EMBL" id="SZX67836.1"/>
    </source>
</evidence>
<dbReference type="InterPro" id="IPR051218">
    <property type="entry name" value="Sec_MonoDiacylglyc_Lipase"/>
</dbReference>
<evidence type="ECO:0000313" key="4">
    <source>
        <dbReference type="Proteomes" id="UP000256970"/>
    </source>
</evidence>
<dbReference type="Pfam" id="PF01764">
    <property type="entry name" value="Lipase_3"/>
    <property type="match status" value="1"/>
</dbReference>
<keyword evidence="4" id="KW-1185">Reference proteome</keyword>
<organism evidence="3 4">
    <name type="scientific">Tetradesmus obliquus</name>
    <name type="common">Green alga</name>
    <name type="synonym">Acutodesmus obliquus</name>
    <dbReference type="NCBI Taxonomy" id="3088"/>
    <lineage>
        <taxon>Eukaryota</taxon>
        <taxon>Viridiplantae</taxon>
        <taxon>Chlorophyta</taxon>
        <taxon>core chlorophytes</taxon>
        <taxon>Chlorophyceae</taxon>
        <taxon>CS clade</taxon>
        <taxon>Sphaeropleales</taxon>
        <taxon>Scenedesmaceae</taxon>
        <taxon>Tetradesmus</taxon>
    </lineage>
</organism>
<name>A0A383VTW7_TETOB</name>
<dbReference type="SUPFAM" id="SSF53474">
    <property type="entry name" value="alpha/beta-Hydrolases"/>
    <property type="match status" value="1"/>
</dbReference>
<evidence type="ECO:0000259" key="2">
    <source>
        <dbReference type="Pfam" id="PF01764"/>
    </source>
</evidence>
<dbReference type="CDD" id="cd00519">
    <property type="entry name" value="Lipase_3"/>
    <property type="match status" value="1"/>
</dbReference>
<reference evidence="3 4" key="1">
    <citation type="submission" date="2016-10" db="EMBL/GenBank/DDBJ databases">
        <authorList>
            <person name="Cai Z."/>
        </authorList>
    </citation>
    <scope>NUCLEOTIDE SEQUENCE [LARGE SCALE GENOMIC DNA]</scope>
</reference>
<protein>
    <recommendedName>
        <fullName evidence="2">Fungal lipase-type domain-containing protein</fullName>
    </recommendedName>
</protein>
<dbReference type="PANTHER" id="PTHR45856">
    <property type="entry name" value="ALPHA/BETA-HYDROLASES SUPERFAMILY PROTEIN"/>
    <property type="match status" value="1"/>
</dbReference>
<feature type="chain" id="PRO_5016665219" description="Fungal lipase-type domain-containing protein" evidence="1">
    <location>
        <begin position="31"/>
        <end position="409"/>
    </location>
</feature>
<dbReference type="EMBL" id="FNXT01000814">
    <property type="protein sequence ID" value="SZX67836.1"/>
    <property type="molecule type" value="Genomic_DNA"/>
</dbReference>
<dbReference type="PANTHER" id="PTHR45856:SF11">
    <property type="entry name" value="FUNGAL LIPASE-LIKE DOMAIN-CONTAINING PROTEIN"/>
    <property type="match status" value="1"/>
</dbReference>
<accession>A0A383VTW7</accession>
<sequence>MAPAKASRPLLATLAGCLLLLQLTIPAVQCAPSASALGRRALLQDIEQQATKKPKNDIPMAPKDVLQQSLFAANLSALAYPGTLLTSNSDVENTYTSPDSFQQYATALAAATASFSSHAPTFVQRLSQSFRHPETSARFLYAFVLPTNDATYVAFRGTDLTGYFDINAGASTGEDANSLQTPFSYGGAAAGNVHSGFLLSLTDVNVDSYNNDSFPNSISAYTELVAAIKAAQAAVGPSVPIILTGHSLGAAQASLAGFMLSRDGFSNLRLATFGCPQIGDAEWAAAFNATLGSSTMAWWNMADPVVQVPNIDEDPGCGNFGSHTDGSCVQNWFTVATRYRIDTVNSNMRCGKPSGSFAVCDSRSDSKFPANTLSCYTDVDLKTAFLSTDHYISHYIANLQACVTAAGGN</sequence>
<evidence type="ECO:0000256" key="1">
    <source>
        <dbReference type="SAM" id="SignalP"/>
    </source>
</evidence>
<feature type="domain" description="Fungal lipase-type" evidence="2">
    <location>
        <begin position="152"/>
        <end position="311"/>
    </location>
</feature>
<dbReference type="Proteomes" id="UP000256970">
    <property type="component" value="Unassembled WGS sequence"/>
</dbReference>
<dbReference type="Gene3D" id="3.40.50.1820">
    <property type="entry name" value="alpha/beta hydrolase"/>
    <property type="match status" value="1"/>
</dbReference>
<dbReference type="AlphaFoldDB" id="A0A383VTW7"/>